<sequence precursor="true">MLFQLLAMCLGLMASAALAVERQGAPVEVPTAEALSEPGALAAYVTESLTTTGRCVLPVGVIKTDTPVVLKRLHGGVIEGAGPAYAPAESRNGWRSHPETIQASTLIVATDPTQPAIVLEAAINTELRNFSVETTGVGVAYKQVPGWGNANAYLHRVAFHGCGIAFKAGEKSTDHNAADVTFNGCQFYRCGTGLEVNHLQGVNYLFDGMCFFGHVDRAVVFNEGGFSHLENCTGFDVGTWLTLSGGGSNLMPCRITHLYSDRKKEDTPPVIVDASRATNQTRVLVDGVKVTQHGLHDRLYYSGHVYYRLPRDHKKQKSMIRVRDNDLNNYPWGGVYEPQVVDN</sequence>
<name>A0A518KBZ7_9BACT</name>
<dbReference type="Proteomes" id="UP000316426">
    <property type="component" value="Chromosome"/>
</dbReference>
<dbReference type="SUPFAM" id="SSF51126">
    <property type="entry name" value="Pectin lyase-like"/>
    <property type="match status" value="1"/>
</dbReference>
<dbReference type="InterPro" id="IPR011050">
    <property type="entry name" value="Pectin_lyase_fold/virulence"/>
</dbReference>
<reference evidence="2 3" key="1">
    <citation type="submission" date="2019-02" db="EMBL/GenBank/DDBJ databases">
        <title>Deep-cultivation of Planctomycetes and their phenomic and genomic characterization uncovers novel biology.</title>
        <authorList>
            <person name="Wiegand S."/>
            <person name="Jogler M."/>
            <person name="Boedeker C."/>
            <person name="Pinto D."/>
            <person name="Vollmers J."/>
            <person name="Rivas-Marin E."/>
            <person name="Kohn T."/>
            <person name="Peeters S.H."/>
            <person name="Heuer A."/>
            <person name="Rast P."/>
            <person name="Oberbeckmann S."/>
            <person name="Bunk B."/>
            <person name="Jeske O."/>
            <person name="Meyerdierks A."/>
            <person name="Storesund J.E."/>
            <person name="Kallscheuer N."/>
            <person name="Luecker S."/>
            <person name="Lage O.M."/>
            <person name="Pohl T."/>
            <person name="Merkel B.J."/>
            <person name="Hornburger P."/>
            <person name="Mueller R.-W."/>
            <person name="Bruemmer F."/>
            <person name="Labrenz M."/>
            <person name="Spormann A.M."/>
            <person name="Op den Camp H."/>
            <person name="Overmann J."/>
            <person name="Amann R."/>
            <person name="Jetten M.S.M."/>
            <person name="Mascher T."/>
            <person name="Medema M.H."/>
            <person name="Devos D.P."/>
            <person name="Kaster A.-K."/>
            <person name="Ovreas L."/>
            <person name="Rohde M."/>
            <person name="Galperin M.Y."/>
            <person name="Jogler C."/>
        </authorList>
    </citation>
    <scope>NUCLEOTIDE SEQUENCE [LARGE SCALE GENOMIC DNA]</scope>
    <source>
        <strain evidence="2 3">Spa11</strain>
    </source>
</reference>
<evidence type="ECO:0000313" key="2">
    <source>
        <dbReference type="EMBL" id="QDV75295.1"/>
    </source>
</evidence>
<dbReference type="AlphaFoldDB" id="A0A518KBZ7"/>
<accession>A0A518KBZ7</accession>
<evidence type="ECO:0000256" key="1">
    <source>
        <dbReference type="SAM" id="SignalP"/>
    </source>
</evidence>
<dbReference type="EMBL" id="CP036349">
    <property type="protein sequence ID" value="QDV75295.1"/>
    <property type="molecule type" value="Genomic_DNA"/>
</dbReference>
<keyword evidence="1" id="KW-0732">Signal</keyword>
<dbReference type="KEGG" id="bmei:Spa11_35090"/>
<organism evidence="2 3">
    <name type="scientific">Botrimarina mediterranea</name>
    <dbReference type="NCBI Taxonomy" id="2528022"/>
    <lineage>
        <taxon>Bacteria</taxon>
        <taxon>Pseudomonadati</taxon>
        <taxon>Planctomycetota</taxon>
        <taxon>Planctomycetia</taxon>
        <taxon>Pirellulales</taxon>
        <taxon>Lacipirellulaceae</taxon>
        <taxon>Botrimarina</taxon>
    </lineage>
</organism>
<gene>
    <name evidence="2" type="ORF">Spa11_35090</name>
</gene>
<protein>
    <recommendedName>
        <fullName evidence="4">Right handed beta helix domain-containing protein</fullName>
    </recommendedName>
</protein>
<evidence type="ECO:0008006" key="4">
    <source>
        <dbReference type="Google" id="ProtNLM"/>
    </source>
</evidence>
<keyword evidence="3" id="KW-1185">Reference proteome</keyword>
<feature type="chain" id="PRO_5022206896" description="Right handed beta helix domain-containing protein" evidence="1">
    <location>
        <begin position="20"/>
        <end position="343"/>
    </location>
</feature>
<feature type="signal peptide" evidence="1">
    <location>
        <begin position="1"/>
        <end position="19"/>
    </location>
</feature>
<proteinExistence type="predicted"/>
<evidence type="ECO:0000313" key="3">
    <source>
        <dbReference type="Proteomes" id="UP000316426"/>
    </source>
</evidence>